<proteinExistence type="predicted"/>
<accession>A0AAQ3MFM1</accession>
<name>A0AAQ3MFM1_VIGMU</name>
<sequence length="120" mass="13139">MIWLCLESFTPPVAPDSKSLNGANTGSHHVELTRCDAILYHFIQYLRVTSLAPCPAKATTYLKDVLHAATMASTLSSPSIIKFTASTCTHFPVKFSSLQYTSAQYRGDPTFIDPIAVEIT</sequence>
<gene>
    <name evidence="1" type="ORF">V8G54_035823</name>
</gene>
<evidence type="ECO:0000313" key="2">
    <source>
        <dbReference type="Proteomes" id="UP001374535"/>
    </source>
</evidence>
<evidence type="ECO:0000313" key="1">
    <source>
        <dbReference type="EMBL" id="WVY90309.1"/>
    </source>
</evidence>
<protein>
    <submittedName>
        <fullName evidence="1">Uncharacterized protein</fullName>
    </submittedName>
</protein>
<reference evidence="1 2" key="1">
    <citation type="journal article" date="2023" name="Life. Sci Alliance">
        <title>Evolutionary insights into 3D genome organization and epigenetic landscape of Vigna mungo.</title>
        <authorList>
            <person name="Junaid A."/>
            <person name="Singh B."/>
            <person name="Bhatia S."/>
        </authorList>
    </citation>
    <scope>NUCLEOTIDE SEQUENCE [LARGE SCALE GENOMIC DNA]</scope>
    <source>
        <strain evidence="1">Urdbean</strain>
    </source>
</reference>
<dbReference type="AlphaFoldDB" id="A0AAQ3MFM1"/>
<dbReference type="EMBL" id="CP144690">
    <property type="protein sequence ID" value="WVY90309.1"/>
    <property type="molecule type" value="Genomic_DNA"/>
</dbReference>
<keyword evidence="2" id="KW-1185">Reference proteome</keyword>
<dbReference type="Proteomes" id="UP001374535">
    <property type="component" value="Chromosome 11"/>
</dbReference>
<organism evidence="1 2">
    <name type="scientific">Vigna mungo</name>
    <name type="common">Black gram</name>
    <name type="synonym">Phaseolus mungo</name>
    <dbReference type="NCBI Taxonomy" id="3915"/>
    <lineage>
        <taxon>Eukaryota</taxon>
        <taxon>Viridiplantae</taxon>
        <taxon>Streptophyta</taxon>
        <taxon>Embryophyta</taxon>
        <taxon>Tracheophyta</taxon>
        <taxon>Spermatophyta</taxon>
        <taxon>Magnoliopsida</taxon>
        <taxon>eudicotyledons</taxon>
        <taxon>Gunneridae</taxon>
        <taxon>Pentapetalae</taxon>
        <taxon>rosids</taxon>
        <taxon>fabids</taxon>
        <taxon>Fabales</taxon>
        <taxon>Fabaceae</taxon>
        <taxon>Papilionoideae</taxon>
        <taxon>50 kb inversion clade</taxon>
        <taxon>NPAAA clade</taxon>
        <taxon>indigoferoid/millettioid clade</taxon>
        <taxon>Phaseoleae</taxon>
        <taxon>Vigna</taxon>
    </lineage>
</organism>